<evidence type="ECO:0000256" key="1">
    <source>
        <dbReference type="ARBA" id="ARBA00004651"/>
    </source>
</evidence>
<dbReference type="InterPro" id="IPR036259">
    <property type="entry name" value="MFS_trans_sf"/>
</dbReference>
<evidence type="ECO:0000256" key="2">
    <source>
        <dbReference type="ARBA" id="ARBA00022692"/>
    </source>
</evidence>
<feature type="transmembrane region" description="Helical" evidence="5">
    <location>
        <begin position="48"/>
        <end position="65"/>
    </location>
</feature>
<gene>
    <name evidence="7" type="ORF">ACFP57_07245</name>
</gene>
<feature type="transmembrane region" description="Helical" evidence="5">
    <location>
        <begin position="207"/>
        <end position="233"/>
    </location>
</feature>
<dbReference type="PROSITE" id="PS50850">
    <property type="entry name" value="MFS"/>
    <property type="match status" value="1"/>
</dbReference>
<feature type="domain" description="Major facilitator superfamily (MFS) profile" evidence="6">
    <location>
        <begin position="169"/>
        <end position="389"/>
    </location>
</feature>
<sequence length="389" mass="40595">MDFSAYRRLWAIPVVRNTLLVGVLSRLPQFAMGLVLTLHVVGNLDDRYSAAGVVAGVFTVAAAIAGPWRGHLLDRHGLRRTLVPSVAVLLPVWAIAPFVGYWVLLGLIVVAGAMTFPVFSVVRQVLVTNVPPDLRRSALSLDSAIVELSFMAGPALGVMACQWWNPRWVLLVCAMGYVAGSTALLVLNPPIANAVELDAEGAGSTSWLGLRALAILLAVAAAGFVLSGTDLAIVASLRDLGHASWVGIAFTLWGLGSAIGGITYGAISRSIPTFVLVFGLGITTAPLAFAHHPALIAVLLVLTGLFCAPSLASSVDELSALIPASARGQVMGWHGSAATAGNAMAPPLVGWAMDSHGWAWGYVVTGMMGVVAALVLMSAVMARRTIRRA</sequence>
<dbReference type="Proteomes" id="UP001596266">
    <property type="component" value="Unassembled WGS sequence"/>
</dbReference>
<keyword evidence="8" id="KW-1185">Reference proteome</keyword>
<dbReference type="PANTHER" id="PTHR23542:SF1">
    <property type="entry name" value="MAJOR FACILITATOR SUPERFAMILY (MFS) PROFILE DOMAIN-CONTAINING PROTEIN"/>
    <property type="match status" value="1"/>
</dbReference>
<evidence type="ECO:0000256" key="3">
    <source>
        <dbReference type="ARBA" id="ARBA00022989"/>
    </source>
</evidence>
<feature type="transmembrane region" description="Helical" evidence="5">
    <location>
        <begin position="271"/>
        <end position="289"/>
    </location>
</feature>
<name>A0ABW1X3M4_9ACTN</name>
<keyword evidence="4 5" id="KW-0472">Membrane</keyword>
<dbReference type="InterPro" id="IPR011701">
    <property type="entry name" value="MFS"/>
</dbReference>
<proteinExistence type="predicted"/>
<keyword evidence="2 5" id="KW-0812">Transmembrane</keyword>
<feature type="transmembrane region" description="Helical" evidence="5">
    <location>
        <begin position="86"/>
        <end position="119"/>
    </location>
</feature>
<evidence type="ECO:0000256" key="5">
    <source>
        <dbReference type="SAM" id="Phobius"/>
    </source>
</evidence>
<dbReference type="PANTHER" id="PTHR23542">
    <property type="match status" value="1"/>
</dbReference>
<dbReference type="InterPro" id="IPR020846">
    <property type="entry name" value="MFS_dom"/>
</dbReference>
<keyword evidence="3 5" id="KW-1133">Transmembrane helix</keyword>
<feature type="transmembrane region" description="Helical" evidence="5">
    <location>
        <begin position="359"/>
        <end position="382"/>
    </location>
</feature>
<reference evidence="8" key="1">
    <citation type="journal article" date="2019" name="Int. J. Syst. Evol. Microbiol.">
        <title>The Global Catalogue of Microorganisms (GCM) 10K type strain sequencing project: providing services to taxonomists for standard genome sequencing and annotation.</title>
        <authorList>
            <consortium name="The Broad Institute Genomics Platform"/>
            <consortium name="The Broad Institute Genome Sequencing Center for Infectious Disease"/>
            <person name="Wu L."/>
            <person name="Ma J."/>
        </authorList>
    </citation>
    <scope>NUCLEOTIDE SEQUENCE [LARGE SCALE GENOMIC DNA]</scope>
    <source>
        <strain evidence="8">CGMCC 1.15277</strain>
    </source>
</reference>
<comment type="subcellular location">
    <subcellularLocation>
        <location evidence="1">Cell membrane</location>
        <topology evidence="1">Multi-pass membrane protein</topology>
    </subcellularLocation>
</comment>
<dbReference type="EMBL" id="JBHSUA010000015">
    <property type="protein sequence ID" value="MFC6396782.1"/>
    <property type="molecule type" value="Genomic_DNA"/>
</dbReference>
<dbReference type="Pfam" id="PF07690">
    <property type="entry name" value="MFS_1"/>
    <property type="match status" value="1"/>
</dbReference>
<dbReference type="RefSeq" id="WP_343884220.1">
    <property type="nucleotide sequence ID" value="NZ_BAAAKI010000001.1"/>
</dbReference>
<evidence type="ECO:0000256" key="4">
    <source>
        <dbReference type="ARBA" id="ARBA00023136"/>
    </source>
</evidence>
<protein>
    <submittedName>
        <fullName evidence="7">MFS transporter</fullName>
    </submittedName>
</protein>
<comment type="caution">
    <text evidence="7">The sequence shown here is derived from an EMBL/GenBank/DDBJ whole genome shotgun (WGS) entry which is preliminary data.</text>
</comment>
<evidence type="ECO:0000313" key="7">
    <source>
        <dbReference type="EMBL" id="MFC6396782.1"/>
    </source>
</evidence>
<feature type="transmembrane region" description="Helical" evidence="5">
    <location>
        <begin position="20"/>
        <end position="42"/>
    </location>
</feature>
<accession>A0ABW1X3M4</accession>
<feature type="transmembrane region" description="Helical" evidence="5">
    <location>
        <begin position="168"/>
        <end position="187"/>
    </location>
</feature>
<evidence type="ECO:0000313" key="8">
    <source>
        <dbReference type="Proteomes" id="UP001596266"/>
    </source>
</evidence>
<dbReference type="SUPFAM" id="SSF103473">
    <property type="entry name" value="MFS general substrate transporter"/>
    <property type="match status" value="1"/>
</dbReference>
<organism evidence="7 8">
    <name type="scientific">Luteococcus sanguinis</name>
    <dbReference type="NCBI Taxonomy" id="174038"/>
    <lineage>
        <taxon>Bacteria</taxon>
        <taxon>Bacillati</taxon>
        <taxon>Actinomycetota</taxon>
        <taxon>Actinomycetes</taxon>
        <taxon>Propionibacteriales</taxon>
        <taxon>Propionibacteriaceae</taxon>
        <taxon>Luteococcus</taxon>
    </lineage>
</organism>
<evidence type="ECO:0000259" key="6">
    <source>
        <dbReference type="PROSITE" id="PS50850"/>
    </source>
</evidence>
<feature type="transmembrane region" description="Helical" evidence="5">
    <location>
        <begin position="245"/>
        <end position="265"/>
    </location>
</feature>
<dbReference type="Gene3D" id="1.20.1250.20">
    <property type="entry name" value="MFS general substrate transporter like domains"/>
    <property type="match status" value="2"/>
</dbReference>